<evidence type="ECO:0000256" key="8">
    <source>
        <dbReference type="ARBA" id="ARBA00023034"/>
    </source>
</evidence>
<reference evidence="14" key="2">
    <citation type="submission" date="2025-09" db="UniProtKB">
        <authorList>
            <consortium name="Ensembl"/>
        </authorList>
    </citation>
    <scope>IDENTIFICATION</scope>
</reference>
<dbReference type="Gene3D" id="2.60.40.1230">
    <property type="match status" value="1"/>
</dbReference>
<dbReference type="GO" id="GO:0006886">
    <property type="term" value="P:intracellular protein transport"/>
    <property type="evidence" value="ECO:0007669"/>
    <property type="project" value="InterPro"/>
</dbReference>
<dbReference type="GO" id="GO:0031267">
    <property type="term" value="F:small GTPase binding"/>
    <property type="evidence" value="ECO:0007669"/>
    <property type="project" value="InterPro"/>
</dbReference>
<dbReference type="FunFam" id="2.60.40.1230:FF:000001">
    <property type="entry name" value="ADP-ribosylation factor-binding protein GGA1 isoform 1"/>
    <property type="match status" value="1"/>
</dbReference>
<dbReference type="InterPro" id="IPR027422">
    <property type="entry name" value="GGA1-3"/>
</dbReference>
<comment type="subcellular location">
    <subcellularLocation>
        <location evidence="2">Early endosome membrane</location>
        <topology evidence="2">Peripheral membrane protein</topology>
    </subcellularLocation>
    <subcellularLocation>
        <location evidence="1">Golgi apparatus</location>
        <location evidence="1">trans-Golgi network membrane</location>
        <topology evidence="1">Peripheral membrane protein</topology>
    </subcellularLocation>
</comment>
<dbReference type="InterPro" id="IPR008152">
    <property type="entry name" value="Clathrin_a/b/g-adaptin_app_Ig"/>
</dbReference>
<dbReference type="GO" id="GO:0031901">
    <property type="term" value="C:early endosome membrane"/>
    <property type="evidence" value="ECO:0007669"/>
    <property type="project" value="UniProtKB-SubCell"/>
</dbReference>
<evidence type="ECO:0000256" key="9">
    <source>
        <dbReference type="ARBA" id="ARBA00023136"/>
    </source>
</evidence>
<evidence type="ECO:0000256" key="6">
    <source>
        <dbReference type="ARBA" id="ARBA00022843"/>
    </source>
</evidence>
<dbReference type="Gene3D" id="1.25.40.90">
    <property type="match status" value="1"/>
</dbReference>
<dbReference type="Gene3D" id="1.20.5.170">
    <property type="match status" value="1"/>
</dbReference>
<evidence type="ECO:0000256" key="7">
    <source>
        <dbReference type="ARBA" id="ARBA00022927"/>
    </source>
</evidence>
<gene>
    <name evidence="14" type="primary">LOC107659859</name>
</gene>
<name>A0A671MRY8_9TELE</name>
<dbReference type="SUPFAM" id="SSF48464">
    <property type="entry name" value="ENTH/VHS domain"/>
    <property type="match status" value="1"/>
</dbReference>
<organism evidence="14 15">
    <name type="scientific">Sinocyclocheilus anshuiensis</name>
    <dbReference type="NCBI Taxonomy" id="1608454"/>
    <lineage>
        <taxon>Eukaryota</taxon>
        <taxon>Metazoa</taxon>
        <taxon>Chordata</taxon>
        <taxon>Craniata</taxon>
        <taxon>Vertebrata</taxon>
        <taxon>Euteleostomi</taxon>
        <taxon>Actinopterygii</taxon>
        <taxon>Neopterygii</taxon>
        <taxon>Teleostei</taxon>
        <taxon>Ostariophysi</taxon>
        <taxon>Cypriniformes</taxon>
        <taxon>Cyprinidae</taxon>
        <taxon>Cyprininae</taxon>
        <taxon>Sinocyclocheilus</taxon>
    </lineage>
</organism>
<evidence type="ECO:0000259" key="11">
    <source>
        <dbReference type="PROSITE" id="PS50179"/>
    </source>
</evidence>
<dbReference type="SUPFAM" id="SSF89009">
    <property type="entry name" value="GAT-like domain"/>
    <property type="match status" value="1"/>
</dbReference>
<dbReference type="Pfam" id="PF03127">
    <property type="entry name" value="GAT"/>
    <property type="match status" value="1"/>
</dbReference>
<dbReference type="PROSITE" id="PS50180">
    <property type="entry name" value="GAE"/>
    <property type="match status" value="1"/>
</dbReference>
<feature type="region of interest" description="Disordered" evidence="10">
    <location>
        <begin position="360"/>
        <end position="383"/>
    </location>
</feature>
<evidence type="ECO:0000256" key="4">
    <source>
        <dbReference type="ARBA" id="ARBA00022448"/>
    </source>
</evidence>
<evidence type="ECO:0000313" key="14">
    <source>
        <dbReference type="Ensembl" id="ENSSANP00000036266.1"/>
    </source>
</evidence>
<protein>
    <submittedName>
        <fullName evidence="14">ADP-ribosylation factor-binding protein GGA3-like</fullName>
    </submittedName>
</protein>
<dbReference type="Gene3D" id="1.20.58.160">
    <property type="match status" value="1"/>
</dbReference>
<feature type="compositionally biased region" description="Low complexity" evidence="10">
    <location>
        <begin position="365"/>
        <end position="377"/>
    </location>
</feature>
<dbReference type="GO" id="GO:0034394">
    <property type="term" value="P:protein localization to cell surface"/>
    <property type="evidence" value="ECO:0007669"/>
    <property type="project" value="TreeGrafter"/>
</dbReference>
<evidence type="ECO:0000256" key="2">
    <source>
        <dbReference type="ARBA" id="ARBA00004220"/>
    </source>
</evidence>
<dbReference type="InterPro" id="IPR041198">
    <property type="entry name" value="GGA_N-GAT"/>
</dbReference>
<dbReference type="GO" id="GO:0006893">
    <property type="term" value="P:Golgi to plasma membrane transport"/>
    <property type="evidence" value="ECO:0007669"/>
    <property type="project" value="TreeGrafter"/>
</dbReference>
<keyword evidence="7" id="KW-0653">Protein transport</keyword>
<dbReference type="Proteomes" id="UP000472260">
    <property type="component" value="Unassembled WGS sequence"/>
</dbReference>
<dbReference type="PANTHER" id="PTHR45905">
    <property type="entry name" value="GOLGI-LOCALIZED, GAMMA-ADAPTIN EAR CONTAINING, ARF BINDING PROTEIN"/>
    <property type="match status" value="1"/>
</dbReference>
<dbReference type="SMART" id="SM00288">
    <property type="entry name" value="VHS"/>
    <property type="match status" value="1"/>
</dbReference>
<dbReference type="InterPro" id="IPR008942">
    <property type="entry name" value="ENTH_VHS"/>
</dbReference>
<keyword evidence="8" id="KW-0333">Golgi apparatus</keyword>
<dbReference type="PROSITE" id="PS50179">
    <property type="entry name" value="VHS"/>
    <property type="match status" value="1"/>
</dbReference>
<evidence type="ECO:0000256" key="10">
    <source>
        <dbReference type="SAM" id="MobiDB-lite"/>
    </source>
</evidence>
<keyword evidence="4" id="KW-0813">Transport</keyword>
<dbReference type="FunFam" id="1.25.40.90:FF:000011">
    <property type="entry name" value="ADP-ribosylation factor-binding protein GGA3 isoform X1"/>
    <property type="match status" value="1"/>
</dbReference>
<accession>A0A671MRY8</accession>
<dbReference type="PROSITE" id="PS50909">
    <property type="entry name" value="GAT"/>
    <property type="match status" value="1"/>
</dbReference>
<dbReference type="GO" id="GO:0035091">
    <property type="term" value="F:phosphatidylinositol binding"/>
    <property type="evidence" value="ECO:0007669"/>
    <property type="project" value="InterPro"/>
</dbReference>
<feature type="region of interest" description="Disordered" evidence="10">
    <location>
        <begin position="402"/>
        <end position="422"/>
    </location>
</feature>
<dbReference type="GO" id="GO:0043130">
    <property type="term" value="F:ubiquitin binding"/>
    <property type="evidence" value="ECO:0007669"/>
    <property type="project" value="InterPro"/>
</dbReference>
<dbReference type="InterPro" id="IPR004152">
    <property type="entry name" value="GAT_dom"/>
</dbReference>
<dbReference type="Pfam" id="PF00790">
    <property type="entry name" value="VHS"/>
    <property type="match status" value="1"/>
</dbReference>
<dbReference type="GeneID" id="107659859"/>
<evidence type="ECO:0000259" key="12">
    <source>
        <dbReference type="PROSITE" id="PS50180"/>
    </source>
</evidence>
<feature type="domain" description="GAE" evidence="12">
    <location>
        <begin position="566"/>
        <end position="687"/>
    </location>
</feature>
<feature type="domain" description="VHS" evidence="11">
    <location>
        <begin position="16"/>
        <end position="146"/>
    </location>
</feature>
<proteinExistence type="inferred from homology"/>
<feature type="domain" description="GAT" evidence="13">
    <location>
        <begin position="169"/>
        <end position="296"/>
    </location>
</feature>
<keyword evidence="9" id="KW-0472">Membrane</keyword>
<keyword evidence="15" id="KW-1185">Reference proteome</keyword>
<dbReference type="SMART" id="SM00809">
    <property type="entry name" value="Alpha_adaptinC2"/>
    <property type="match status" value="1"/>
</dbReference>
<sequence>MADPGGVSLESWLNKATNPSNKQEEWEYITGFCDQINKELEGPQISVRLLAHKIQSPQDRESLQALTVLEACMKNCGRRFYNEVGKFRFLNELIKVVSPKYLGDRVSEQVKTKVIELLYSWSVALPDEAKIIEAYQMLKKQGIVAEDPVIPEDKTLIPSPKPKNPVFDNKEKTKRLAELLKSKKPEDLQEANRIIKNMVKEDVVLQQKVSHRVSILEEVNNSVKLLNEMLSHFKRDESTQEDKELLKDLYNDCEKLRTAVFRLATETDDDDSALGDILHASDDLSRVINSYKKIVEGQTIMIDLPGSIASERTTDRTSSEILINLADLDSGTPSPLKHVLTSTQHSDSLPADLLTLTPLVGAQPSSSNTSSGSSFQISPPPSQLPSSFSLLDDKLDSLDLTNLDSNSSKSAERNTKEAQSNQWISSQTSKSVIELLCSSAPLHPLISTVPPASEATSIFEDSLQQSCRDFAMLDLDKASQSNYSSLGSRELRAGEENIHPALTTLSLPAGITPVPSALTSAKPQSFAPDSPLFRSLSPTWPTSQSPSGSDISLTSVFVQLEAIKPSKEGPVTAYDKDGVRVLLHFASDHPLGRPDVLVIVVSMLNTAPLLVRNIVLQAAVPKSMRVKLQPPSGTEMAPFNPFMPPSSITQIMLLANPLKEKVRMRYKLTFILGDRQVTESGEIDKFPPVERWGHL</sequence>
<comment type="similarity">
    <text evidence="3">Belongs to the GGA protein family.</text>
</comment>
<dbReference type="InterPro" id="IPR002014">
    <property type="entry name" value="VHS_dom"/>
</dbReference>
<evidence type="ECO:0000256" key="5">
    <source>
        <dbReference type="ARBA" id="ARBA00022753"/>
    </source>
</evidence>
<dbReference type="GO" id="GO:0005802">
    <property type="term" value="C:trans-Golgi network"/>
    <property type="evidence" value="ECO:0007669"/>
    <property type="project" value="InterPro"/>
</dbReference>
<dbReference type="InterPro" id="IPR013041">
    <property type="entry name" value="Clathrin_app_Ig-like_sf"/>
</dbReference>
<evidence type="ECO:0000313" key="15">
    <source>
        <dbReference type="Proteomes" id="UP000472260"/>
    </source>
</evidence>
<dbReference type="PANTHER" id="PTHR45905:SF3">
    <property type="entry name" value="ADP-RIBOSYLATION FACTOR-BINDING PROTEIN GGA3"/>
    <property type="match status" value="1"/>
</dbReference>
<evidence type="ECO:0000256" key="1">
    <source>
        <dbReference type="ARBA" id="ARBA00004150"/>
    </source>
</evidence>
<dbReference type="SUPFAM" id="SSF49348">
    <property type="entry name" value="Clathrin adaptor appendage domain"/>
    <property type="match status" value="1"/>
</dbReference>
<dbReference type="InterPro" id="IPR008153">
    <property type="entry name" value="GAE_dom"/>
</dbReference>
<dbReference type="AlphaFoldDB" id="A0A671MRY8"/>
<keyword evidence="5" id="KW-0967">Endosome</keyword>
<dbReference type="Pfam" id="PF02883">
    <property type="entry name" value="Alpha_adaptinC2"/>
    <property type="match status" value="1"/>
</dbReference>
<reference evidence="14" key="1">
    <citation type="submission" date="2025-08" db="UniProtKB">
        <authorList>
            <consortium name="Ensembl"/>
        </authorList>
    </citation>
    <scope>IDENTIFICATION</scope>
</reference>
<evidence type="ECO:0000259" key="13">
    <source>
        <dbReference type="PROSITE" id="PS50909"/>
    </source>
</evidence>
<dbReference type="Pfam" id="PF18308">
    <property type="entry name" value="GGA_N-GAT"/>
    <property type="match status" value="1"/>
</dbReference>
<dbReference type="InterPro" id="IPR038425">
    <property type="entry name" value="GAT_sf"/>
</dbReference>
<dbReference type="Ensembl" id="ENSSANT00000038641.1">
    <property type="protein sequence ID" value="ENSSANP00000036266.1"/>
    <property type="gene ID" value="ENSSANG00000018323.1"/>
</dbReference>
<dbReference type="RefSeq" id="XP_016304435.1">
    <property type="nucleotide sequence ID" value="XM_016448949.1"/>
</dbReference>
<keyword evidence="6" id="KW-0832">Ubl conjugation</keyword>
<evidence type="ECO:0000256" key="3">
    <source>
        <dbReference type="ARBA" id="ARBA00008099"/>
    </source>
</evidence>